<name>A0A8S1L0A7_9CILI</name>
<proteinExistence type="predicted"/>
<comment type="caution">
    <text evidence="1">The sequence shown here is derived from an EMBL/GenBank/DDBJ whole genome shotgun (WGS) entry which is preliminary data.</text>
</comment>
<sequence length="38" mass="4860">MQNLKNLIRFYIHKNNIQLKQFNQYIYILKILRRQHSK</sequence>
<dbReference type="AlphaFoldDB" id="A0A8S1L0A7"/>
<dbReference type="EMBL" id="CAJJDN010000012">
    <property type="protein sequence ID" value="CAD8058316.1"/>
    <property type="molecule type" value="Genomic_DNA"/>
</dbReference>
<keyword evidence="2" id="KW-1185">Reference proteome</keyword>
<protein>
    <submittedName>
        <fullName evidence="1">Uncharacterized protein</fullName>
    </submittedName>
</protein>
<accession>A0A8S1L0A7</accession>
<evidence type="ECO:0000313" key="1">
    <source>
        <dbReference type="EMBL" id="CAD8058316.1"/>
    </source>
</evidence>
<dbReference type="Proteomes" id="UP000692954">
    <property type="component" value="Unassembled WGS sequence"/>
</dbReference>
<organism evidence="1 2">
    <name type="scientific">Paramecium sonneborni</name>
    <dbReference type="NCBI Taxonomy" id="65129"/>
    <lineage>
        <taxon>Eukaryota</taxon>
        <taxon>Sar</taxon>
        <taxon>Alveolata</taxon>
        <taxon>Ciliophora</taxon>
        <taxon>Intramacronucleata</taxon>
        <taxon>Oligohymenophorea</taxon>
        <taxon>Peniculida</taxon>
        <taxon>Parameciidae</taxon>
        <taxon>Paramecium</taxon>
    </lineage>
</organism>
<gene>
    <name evidence="1" type="ORF">PSON_ATCC_30995.1.T0120140</name>
</gene>
<reference evidence="1" key="1">
    <citation type="submission" date="2021-01" db="EMBL/GenBank/DDBJ databases">
        <authorList>
            <consortium name="Genoscope - CEA"/>
            <person name="William W."/>
        </authorList>
    </citation>
    <scope>NUCLEOTIDE SEQUENCE</scope>
</reference>
<evidence type="ECO:0000313" key="2">
    <source>
        <dbReference type="Proteomes" id="UP000692954"/>
    </source>
</evidence>